<accession>A0A0R2DTD0</accession>
<evidence type="ECO:0000256" key="1">
    <source>
        <dbReference type="SAM" id="Phobius"/>
    </source>
</evidence>
<dbReference type="OrthoDB" id="2249789at2"/>
<evidence type="ECO:0000313" key="2">
    <source>
        <dbReference type="EMBL" id="KRN03268.1"/>
    </source>
</evidence>
<reference evidence="2 3" key="1">
    <citation type="journal article" date="2015" name="Genome Announc.">
        <title>Expanding the biotechnology potential of lactobacilli through comparative genomics of 213 strains and associated genera.</title>
        <authorList>
            <person name="Sun Z."/>
            <person name="Harris H.M."/>
            <person name="McCann A."/>
            <person name="Guo C."/>
            <person name="Argimon S."/>
            <person name="Zhang W."/>
            <person name="Yang X."/>
            <person name="Jeffery I.B."/>
            <person name="Cooney J.C."/>
            <person name="Kagawa T.F."/>
            <person name="Liu W."/>
            <person name="Song Y."/>
            <person name="Salvetti E."/>
            <person name="Wrobel A."/>
            <person name="Rasinkangas P."/>
            <person name="Parkhill J."/>
            <person name="Rea M.C."/>
            <person name="O'Sullivan O."/>
            <person name="Ritari J."/>
            <person name="Douillard F.P."/>
            <person name="Paul Ross R."/>
            <person name="Yang R."/>
            <person name="Briner A.E."/>
            <person name="Felis G.E."/>
            <person name="de Vos W.M."/>
            <person name="Barrangou R."/>
            <person name="Klaenhammer T.R."/>
            <person name="Caufield P.W."/>
            <person name="Cui Y."/>
            <person name="Zhang H."/>
            <person name="O'Toole P.W."/>
        </authorList>
    </citation>
    <scope>NUCLEOTIDE SEQUENCE [LARGE SCALE GENOMIC DNA]</scope>
    <source>
        <strain evidence="2 3">DSM 21775</strain>
    </source>
</reference>
<dbReference type="STRING" id="1423803.FD13_GL000048"/>
<dbReference type="EMBL" id="AYZH01000001">
    <property type="protein sequence ID" value="KRN03268.1"/>
    <property type="molecule type" value="Genomic_DNA"/>
</dbReference>
<feature type="transmembrane region" description="Helical" evidence="1">
    <location>
        <begin position="87"/>
        <end position="103"/>
    </location>
</feature>
<feature type="transmembrane region" description="Helical" evidence="1">
    <location>
        <begin position="109"/>
        <end position="129"/>
    </location>
</feature>
<dbReference type="PATRIC" id="fig|1423803.3.peg.47"/>
<name>A0A0R2DTD0_9LACO</name>
<keyword evidence="1" id="KW-0812">Transmembrane</keyword>
<evidence type="ECO:0000313" key="3">
    <source>
        <dbReference type="Proteomes" id="UP000051589"/>
    </source>
</evidence>
<keyword evidence="3" id="KW-1185">Reference proteome</keyword>
<dbReference type="Proteomes" id="UP000051589">
    <property type="component" value="Unassembled WGS sequence"/>
</dbReference>
<dbReference type="AlphaFoldDB" id="A0A0R2DTD0"/>
<keyword evidence="1" id="KW-0472">Membrane</keyword>
<gene>
    <name evidence="2" type="ORF">FD13_GL000048</name>
</gene>
<dbReference type="RefSeq" id="WP_061775681.1">
    <property type="nucleotide sequence ID" value="NZ_AYZH01000001.1"/>
</dbReference>
<keyword evidence="1" id="KW-1133">Transmembrane helix</keyword>
<sequence>MPEVNLHNETATTVKKSRANEWINKEFSASALLFWIKEKVSVDYRAVHIVEQNTVFGLIPAGSSKQNIPLKNITDVQLNTSYKISRFIWGILFILAGLASFVSSPLMGFITLLIGVALFLNGILTQFVIEKGGSGYLISVPFFNKADMMEVQSVIEQALNTDADKTDQSLYHHRLDSDDMDDVQ</sequence>
<protein>
    <submittedName>
        <fullName evidence="2">Uncharacterized protein</fullName>
    </submittedName>
</protein>
<proteinExistence type="predicted"/>
<comment type="caution">
    <text evidence="2">The sequence shown here is derived from an EMBL/GenBank/DDBJ whole genome shotgun (WGS) entry which is preliminary data.</text>
</comment>
<organism evidence="2 3">
    <name type="scientific">Levilactobacillus senmaizukei DSM 21775 = NBRC 103853</name>
    <dbReference type="NCBI Taxonomy" id="1423803"/>
    <lineage>
        <taxon>Bacteria</taxon>
        <taxon>Bacillati</taxon>
        <taxon>Bacillota</taxon>
        <taxon>Bacilli</taxon>
        <taxon>Lactobacillales</taxon>
        <taxon>Lactobacillaceae</taxon>
        <taxon>Levilactobacillus</taxon>
    </lineage>
</organism>